<accession>A0A371GFZ4</accession>
<proteinExistence type="predicted"/>
<gene>
    <name evidence="1" type="ORF">CR513_28840</name>
</gene>
<comment type="caution">
    <text evidence="1">The sequence shown here is derived from an EMBL/GenBank/DDBJ whole genome shotgun (WGS) entry which is preliminary data.</text>
</comment>
<dbReference type="Proteomes" id="UP000257109">
    <property type="component" value="Unassembled WGS sequence"/>
</dbReference>
<organism evidence="1 2">
    <name type="scientific">Mucuna pruriens</name>
    <name type="common">Velvet bean</name>
    <name type="synonym">Dolichos pruriens</name>
    <dbReference type="NCBI Taxonomy" id="157652"/>
    <lineage>
        <taxon>Eukaryota</taxon>
        <taxon>Viridiplantae</taxon>
        <taxon>Streptophyta</taxon>
        <taxon>Embryophyta</taxon>
        <taxon>Tracheophyta</taxon>
        <taxon>Spermatophyta</taxon>
        <taxon>Magnoliopsida</taxon>
        <taxon>eudicotyledons</taxon>
        <taxon>Gunneridae</taxon>
        <taxon>Pentapetalae</taxon>
        <taxon>rosids</taxon>
        <taxon>fabids</taxon>
        <taxon>Fabales</taxon>
        <taxon>Fabaceae</taxon>
        <taxon>Papilionoideae</taxon>
        <taxon>50 kb inversion clade</taxon>
        <taxon>NPAAA clade</taxon>
        <taxon>indigoferoid/millettioid clade</taxon>
        <taxon>Phaseoleae</taxon>
        <taxon>Mucuna</taxon>
    </lineage>
</organism>
<keyword evidence="2" id="KW-1185">Reference proteome</keyword>
<evidence type="ECO:0000313" key="1">
    <source>
        <dbReference type="EMBL" id="RDX89436.1"/>
    </source>
</evidence>
<dbReference type="EMBL" id="QJKJ01005672">
    <property type="protein sequence ID" value="RDX89436.1"/>
    <property type="molecule type" value="Genomic_DNA"/>
</dbReference>
<protein>
    <submittedName>
        <fullName evidence="1">Uncharacterized protein</fullName>
    </submittedName>
</protein>
<evidence type="ECO:0000313" key="2">
    <source>
        <dbReference type="Proteomes" id="UP000257109"/>
    </source>
</evidence>
<name>A0A371GFZ4_MUCPR</name>
<reference evidence="1" key="1">
    <citation type="submission" date="2018-05" db="EMBL/GenBank/DDBJ databases">
        <title>Draft genome of Mucuna pruriens seed.</title>
        <authorList>
            <person name="Nnadi N.E."/>
            <person name="Vos R."/>
            <person name="Hasami M.H."/>
            <person name="Devisetty U.K."/>
            <person name="Aguiy J.C."/>
        </authorList>
    </citation>
    <scope>NUCLEOTIDE SEQUENCE [LARGE SCALE GENOMIC DNA]</scope>
    <source>
        <strain evidence="1">JCA_2017</strain>
    </source>
</reference>
<sequence>MGDSLSYARFQDAWEFVEKGYTIPEDVANLSQNGKETSEDEKKKDQQALNFIYRTLDETMFEMVSNVSSSKKLGRFWKLSLKILAFLIEFLV</sequence>
<dbReference type="OrthoDB" id="8063676at2759"/>
<dbReference type="AlphaFoldDB" id="A0A371GFZ4"/>
<feature type="non-terminal residue" evidence="1">
    <location>
        <position position="1"/>
    </location>
</feature>